<feature type="binding site" evidence="6">
    <location>
        <position position="495"/>
    </location>
    <ligand>
        <name>ATP</name>
        <dbReference type="ChEBI" id="CHEBI:30616"/>
    </ligand>
</feature>
<dbReference type="InterPro" id="IPR002423">
    <property type="entry name" value="Cpn60/GroEL/TCP-1"/>
</dbReference>
<keyword evidence="3 6" id="KW-0067">ATP-binding</keyword>
<dbReference type="NCBIfam" id="NF009489">
    <property type="entry name" value="PRK12851.1"/>
    <property type="match status" value="1"/>
</dbReference>
<dbReference type="GO" id="GO:0051082">
    <property type="term" value="F:unfolded protein binding"/>
    <property type="evidence" value="ECO:0007669"/>
    <property type="project" value="UniProtKB-UniRule"/>
</dbReference>
<evidence type="ECO:0000313" key="9">
    <source>
        <dbReference type="EMBL" id="GEP29599.1"/>
    </source>
</evidence>
<keyword evidence="6" id="KW-0963">Cytoplasm</keyword>
<dbReference type="SUPFAM" id="SSF52029">
    <property type="entry name" value="GroEL apical domain-like"/>
    <property type="match status" value="1"/>
</dbReference>
<evidence type="ECO:0000256" key="2">
    <source>
        <dbReference type="ARBA" id="ARBA00022741"/>
    </source>
</evidence>
<keyword evidence="10" id="KW-1185">Reference proteome</keyword>
<dbReference type="SUPFAM" id="SSF54849">
    <property type="entry name" value="GroEL-intermediate domain like"/>
    <property type="match status" value="1"/>
</dbReference>
<comment type="caution">
    <text evidence="9">The sequence shown here is derived from an EMBL/GenBank/DDBJ whole genome shotgun (WGS) entry which is preliminary data.</text>
</comment>
<keyword evidence="5 6" id="KW-0413">Isomerase</keyword>
<dbReference type="GO" id="GO:0005737">
    <property type="term" value="C:cytoplasm"/>
    <property type="evidence" value="ECO:0007669"/>
    <property type="project" value="UniProtKB-SubCell"/>
</dbReference>
<dbReference type="NCBIfam" id="NF000592">
    <property type="entry name" value="PRK00013.1"/>
    <property type="match status" value="1"/>
</dbReference>
<gene>
    <name evidence="6 9" type="primary">groL</name>
    <name evidence="6" type="synonym">groEL</name>
    <name evidence="9" type="ORF">TPL01_07370</name>
</gene>
<dbReference type="AlphaFoldDB" id="A0A512L540"/>
<comment type="similarity">
    <text evidence="1 6 7">Belongs to the chaperonin (HSP60) family.</text>
</comment>
<dbReference type="GO" id="GO:0140662">
    <property type="term" value="F:ATP-dependent protein folding chaperone"/>
    <property type="evidence" value="ECO:0007669"/>
    <property type="project" value="InterPro"/>
</dbReference>
<dbReference type="InterPro" id="IPR027410">
    <property type="entry name" value="TCP-1-like_intermed_sf"/>
</dbReference>
<dbReference type="EMBL" id="BKAD01000007">
    <property type="protein sequence ID" value="GEP29599.1"/>
    <property type="molecule type" value="Genomic_DNA"/>
</dbReference>
<dbReference type="NCBIfam" id="TIGR02348">
    <property type="entry name" value="GroEL"/>
    <property type="match status" value="1"/>
</dbReference>
<evidence type="ECO:0000256" key="4">
    <source>
        <dbReference type="ARBA" id="ARBA00023186"/>
    </source>
</evidence>
<dbReference type="FunFam" id="3.50.7.10:FF:000001">
    <property type="entry name" value="60 kDa chaperonin"/>
    <property type="match status" value="1"/>
</dbReference>
<dbReference type="FunFam" id="1.10.560.10:FF:000001">
    <property type="entry name" value="60 kDa chaperonin"/>
    <property type="match status" value="1"/>
</dbReference>
<sequence>MPAKDVKFGDIARQKMMVGVNILADAVKVTLGPKGRNVVLDRAFGAPTITKDGVSVAKEIELKDKFENMGAQMVKEVSSKTSDVAGDGTTTATVLAQAMLKEGMKFVAAGMNPMDLKRGMDKAVTAIIAELQKISKPCTTGKEIAQVGSISANSDSSIGDIIAEAMDKVGKEGVITVEDGSGLQNELDVVEGMQFDRGYLSPYFINNADKQISLLDNPFVLLHDKKISNIRDLLPALEQVAKAGRPLLIIAEDVDGEALATLVVNNIRGILKTCAVKAPGFGDRRKAMLEDIAILTGGTVIAEEVGLTLDKITLAELGQAKRIEVGKDNTIIIDGAGKEDAIKGRITQINRQAEEATSDYDKEKLQERKAKLAGGVAVIKVGAATEVEMKEKKARVEDALHATRAAVEEGIVAGGGVALLRAKAGVNKLKGDNHDQDAGIKIVLRAIEEPLRQIVINCGDEASVVVNKVLEGKGNYGYNAATSEYGDMVEMGVLDPTKVTRTALQNAASVASLMLTTDAMVAELPEDKSAGGGGGGMGDMGGMGGMGGMM</sequence>
<dbReference type="HAMAP" id="MF_00600">
    <property type="entry name" value="CH60"/>
    <property type="match status" value="1"/>
</dbReference>
<dbReference type="InterPro" id="IPR027413">
    <property type="entry name" value="GROEL-like_equatorial_sf"/>
</dbReference>
<comment type="subunit">
    <text evidence="6 8">Forms a cylinder of 14 subunits composed of two heptameric rings stacked back-to-back. Interacts with the co-chaperonin GroES.</text>
</comment>
<dbReference type="PRINTS" id="PR00298">
    <property type="entry name" value="CHAPERONIN60"/>
</dbReference>
<reference evidence="9 10" key="1">
    <citation type="submission" date="2019-07" db="EMBL/GenBank/DDBJ databases">
        <title>Whole genome shotgun sequence of Thiobacillus plumbophilus NBRC 107929.</title>
        <authorList>
            <person name="Hosoyama A."/>
            <person name="Uohara A."/>
            <person name="Ohji S."/>
            <person name="Ichikawa N."/>
        </authorList>
    </citation>
    <scope>NUCLEOTIDE SEQUENCE [LARGE SCALE GENOMIC DNA]</scope>
    <source>
        <strain evidence="9 10">NBRC 107929</strain>
    </source>
</reference>
<dbReference type="Gene3D" id="1.10.560.10">
    <property type="entry name" value="GroEL-like equatorial domain"/>
    <property type="match status" value="1"/>
</dbReference>
<dbReference type="NCBIfam" id="NF009487">
    <property type="entry name" value="PRK12849.1"/>
    <property type="match status" value="1"/>
</dbReference>
<evidence type="ECO:0000256" key="8">
    <source>
        <dbReference type="RuleBase" id="RU000419"/>
    </source>
</evidence>
<dbReference type="GO" id="GO:0005524">
    <property type="term" value="F:ATP binding"/>
    <property type="evidence" value="ECO:0007669"/>
    <property type="project" value="UniProtKB-UniRule"/>
</dbReference>
<feature type="binding site" evidence="6">
    <location>
        <begin position="87"/>
        <end position="91"/>
    </location>
    <ligand>
        <name>ATP</name>
        <dbReference type="ChEBI" id="CHEBI:30616"/>
    </ligand>
</feature>
<dbReference type="Gene3D" id="3.30.260.10">
    <property type="entry name" value="TCP-1-like chaperonin intermediate domain"/>
    <property type="match status" value="1"/>
</dbReference>
<dbReference type="NCBIfam" id="NF009488">
    <property type="entry name" value="PRK12850.1"/>
    <property type="match status" value="1"/>
</dbReference>
<dbReference type="InterPro" id="IPR001844">
    <property type="entry name" value="Cpn60/GroEL"/>
</dbReference>
<dbReference type="Gene3D" id="3.50.7.10">
    <property type="entry name" value="GroEL"/>
    <property type="match status" value="1"/>
</dbReference>
<dbReference type="GO" id="GO:0016853">
    <property type="term" value="F:isomerase activity"/>
    <property type="evidence" value="ECO:0007669"/>
    <property type="project" value="UniProtKB-KW"/>
</dbReference>
<evidence type="ECO:0000256" key="5">
    <source>
        <dbReference type="ARBA" id="ARBA00023235"/>
    </source>
</evidence>
<dbReference type="InterPro" id="IPR018370">
    <property type="entry name" value="Chaperonin_Cpn60_CS"/>
</dbReference>
<evidence type="ECO:0000256" key="7">
    <source>
        <dbReference type="RuleBase" id="RU000418"/>
    </source>
</evidence>
<organism evidence="9 10">
    <name type="scientific">Sulfuriferula plumbiphila</name>
    <dbReference type="NCBI Taxonomy" id="171865"/>
    <lineage>
        <taxon>Bacteria</taxon>
        <taxon>Pseudomonadati</taxon>
        <taxon>Pseudomonadota</taxon>
        <taxon>Betaproteobacteria</taxon>
        <taxon>Nitrosomonadales</taxon>
        <taxon>Sulfuricellaceae</taxon>
        <taxon>Sulfuriferula</taxon>
    </lineage>
</organism>
<keyword evidence="2 6" id="KW-0547">Nucleotide-binding</keyword>
<dbReference type="CDD" id="cd03344">
    <property type="entry name" value="GroEL"/>
    <property type="match status" value="1"/>
</dbReference>
<feature type="binding site" evidence="6">
    <location>
        <position position="51"/>
    </location>
    <ligand>
        <name>ATP</name>
        <dbReference type="ChEBI" id="CHEBI:30616"/>
    </ligand>
</feature>
<comment type="function">
    <text evidence="6 8">Together with its co-chaperonin GroES, plays an essential role in assisting protein folding. The GroEL-GroES system forms a nano-cage that allows encapsulation of the non-native substrate proteins and provides a physical environment optimized to promote and accelerate protein folding.</text>
</comment>
<dbReference type="PANTHER" id="PTHR45633">
    <property type="entry name" value="60 KDA HEAT SHOCK PROTEIN, MITOCHONDRIAL"/>
    <property type="match status" value="1"/>
</dbReference>
<evidence type="ECO:0000313" key="10">
    <source>
        <dbReference type="Proteomes" id="UP000321337"/>
    </source>
</evidence>
<dbReference type="Proteomes" id="UP000321337">
    <property type="component" value="Unassembled WGS sequence"/>
</dbReference>
<dbReference type="GO" id="GO:0042026">
    <property type="term" value="P:protein refolding"/>
    <property type="evidence" value="ECO:0007669"/>
    <property type="project" value="UniProtKB-UniRule"/>
</dbReference>
<dbReference type="InterPro" id="IPR027409">
    <property type="entry name" value="GroEL-like_apical_dom_sf"/>
</dbReference>
<feature type="binding site" evidence="6">
    <location>
        <begin position="30"/>
        <end position="33"/>
    </location>
    <ligand>
        <name>ATP</name>
        <dbReference type="ChEBI" id="CHEBI:30616"/>
    </ligand>
</feature>
<keyword evidence="4 6" id="KW-0143">Chaperone</keyword>
<dbReference type="OrthoDB" id="9766614at2"/>
<accession>A0A512L540</accession>
<feature type="binding site" evidence="6">
    <location>
        <position position="415"/>
    </location>
    <ligand>
        <name>ATP</name>
        <dbReference type="ChEBI" id="CHEBI:30616"/>
    </ligand>
</feature>
<evidence type="ECO:0000256" key="3">
    <source>
        <dbReference type="ARBA" id="ARBA00022840"/>
    </source>
</evidence>
<comment type="subcellular location">
    <subcellularLocation>
        <location evidence="6">Cytoplasm</location>
    </subcellularLocation>
</comment>
<evidence type="ECO:0000256" key="1">
    <source>
        <dbReference type="ARBA" id="ARBA00006607"/>
    </source>
</evidence>
<feature type="binding site" evidence="6">
    <location>
        <begin position="479"/>
        <end position="481"/>
    </location>
    <ligand>
        <name>ATP</name>
        <dbReference type="ChEBI" id="CHEBI:30616"/>
    </ligand>
</feature>
<name>A0A512L540_9PROT</name>
<dbReference type="SUPFAM" id="SSF48592">
    <property type="entry name" value="GroEL equatorial domain-like"/>
    <property type="match status" value="1"/>
</dbReference>
<protein>
    <recommendedName>
        <fullName evidence="6">Chaperonin GroEL</fullName>
        <ecNumber evidence="6">5.6.1.7</ecNumber>
    </recommendedName>
    <alternativeName>
        <fullName evidence="6">60 kDa chaperonin</fullName>
    </alternativeName>
    <alternativeName>
        <fullName evidence="6">Chaperonin-60</fullName>
        <shortName evidence="6">Cpn60</shortName>
    </alternativeName>
</protein>
<dbReference type="Pfam" id="PF00118">
    <property type="entry name" value="Cpn60_TCP1"/>
    <property type="match status" value="1"/>
</dbReference>
<dbReference type="PROSITE" id="PS00296">
    <property type="entry name" value="CHAPERONINS_CPN60"/>
    <property type="match status" value="1"/>
</dbReference>
<proteinExistence type="inferred from homology"/>
<dbReference type="EC" id="5.6.1.7" evidence="6"/>
<evidence type="ECO:0000256" key="6">
    <source>
        <dbReference type="HAMAP-Rule" id="MF_00600"/>
    </source>
</evidence>
<dbReference type="RefSeq" id="WP_147070887.1">
    <property type="nucleotide sequence ID" value="NZ_AP021884.1"/>
</dbReference>